<evidence type="ECO:0008006" key="3">
    <source>
        <dbReference type="Google" id="ProtNLM"/>
    </source>
</evidence>
<dbReference type="AlphaFoldDB" id="C6C566"/>
<dbReference type="KEGG" id="dda:Dd703_1884"/>
<dbReference type="STRING" id="579405.Dd703_1884"/>
<evidence type="ECO:0000313" key="1">
    <source>
        <dbReference type="EMBL" id="ACS85676.1"/>
    </source>
</evidence>
<protein>
    <recommendedName>
        <fullName evidence="3">Alpha/beta hydrolase</fullName>
    </recommendedName>
</protein>
<name>C6C566_MUSP7</name>
<reference evidence="1" key="1">
    <citation type="submission" date="2009-06" db="EMBL/GenBank/DDBJ databases">
        <title>Complete sequence of Dickeya dadantii Ech703.</title>
        <authorList>
            <consortium name="US DOE Joint Genome Institute"/>
            <person name="Lucas S."/>
            <person name="Copeland A."/>
            <person name="Lapidus A."/>
            <person name="Glavina del Rio T."/>
            <person name="Dalin E."/>
            <person name="Tice H."/>
            <person name="Bruce D."/>
            <person name="Goodwin L."/>
            <person name="Pitluck S."/>
            <person name="Chertkov O."/>
            <person name="Brettin T."/>
            <person name="Detter J.C."/>
            <person name="Han C."/>
            <person name="Larimer F."/>
            <person name="Land M."/>
            <person name="Hauser L."/>
            <person name="Kyrpides N."/>
            <person name="Mikhailova N."/>
            <person name="Balakrishnan V."/>
            <person name="Glasner J."/>
            <person name="Perna N.T."/>
        </authorList>
    </citation>
    <scope>NUCLEOTIDE SEQUENCE [LARGE SCALE GENOMIC DNA]</scope>
    <source>
        <strain evidence="1">Ech703</strain>
    </source>
</reference>
<sequence length="281" mass="30310">MAGKSLPSRYGRGILLYVAVMLQTACSSPRQSADELAASGGLTPQTIVGGTFTLAAYTRLQQPQGTITFYIEGDGFAWINKTAPSPDPTPRQALGLALAAKDDSANVVYLARPCQFIPLNKNPVCNVSYWTDKRFAEEIIDSMNQAISNYVQQMSAPGINMVGYSGGGNVAALIAARRTDVRSLRTVAGNLDHYAVNQYHQVSAMPESENAVDIAQHIASIPQIHFSGSEDSIVPTWIARRFVSLEGGNCSQVHMVEGMEHTSAWNEIWPTLLAIPLPCAP</sequence>
<gene>
    <name evidence="1" type="ordered locus">Dd703_1884</name>
</gene>
<organism evidence="1 2">
    <name type="scientific">Musicola paradisiaca (strain Ech703)</name>
    <name type="common">Dickeya paradisiaca</name>
    <name type="synonym">Dickeya dadantii</name>
    <dbReference type="NCBI Taxonomy" id="579405"/>
    <lineage>
        <taxon>Bacteria</taxon>
        <taxon>Pseudomonadati</taxon>
        <taxon>Pseudomonadota</taxon>
        <taxon>Gammaproteobacteria</taxon>
        <taxon>Enterobacterales</taxon>
        <taxon>Pectobacteriaceae</taxon>
        <taxon>Musicola</taxon>
    </lineage>
</organism>
<keyword evidence="2" id="KW-1185">Reference proteome</keyword>
<accession>C6C566</accession>
<dbReference type="Gene3D" id="3.40.50.1820">
    <property type="entry name" value="alpha/beta hydrolase"/>
    <property type="match status" value="1"/>
</dbReference>
<dbReference type="InterPro" id="IPR029058">
    <property type="entry name" value="AB_hydrolase_fold"/>
</dbReference>
<dbReference type="Proteomes" id="UP000002734">
    <property type="component" value="Chromosome"/>
</dbReference>
<proteinExistence type="predicted"/>
<dbReference type="RefSeq" id="WP_012765493.1">
    <property type="nucleotide sequence ID" value="NC_012880.1"/>
</dbReference>
<dbReference type="SUPFAM" id="SSF53474">
    <property type="entry name" value="alpha/beta-Hydrolases"/>
    <property type="match status" value="1"/>
</dbReference>
<dbReference type="EMBL" id="CP001654">
    <property type="protein sequence ID" value="ACS85676.1"/>
    <property type="molecule type" value="Genomic_DNA"/>
</dbReference>
<evidence type="ECO:0000313" key="2">
    <source>
        <dbReference type="Proteomes" id="UP000002734"/>
    </source>
</evidence>
<dbReference type="eggNOG" id="COG1073">
    <property type="taxonomic scope" value="Bacteria"/>
</dbReference>
<dbReference type="HOGENOM" id="CLU_074075_0_0_6"/>